<keyword evidence="1" id="KW-0472">Membrane</keyword>
<evidence type="ECO:0000259" key="3">
    <source>
        <dbReference type="Pfam" id="PF01108"/>
    </source>
</evidence>
<evidence type="ECO:0000313" key="5">
    <source>
        <dbReference type="Ensembl" id="ENSCVAP00000025456.1"/>
    </source>
</evidence>
<sequence>MDGSGLVSPERRFSFGVVWFLVLFCRTAEPAAAVEKSSELQNVRINQTLLTWSSAASDGRFSVEYRGSGFDSKWTPLDRCKQTRLTSCDVSAEQHREEFGCLRVRVADRRNGEKPVEACSREGHPCSPDVSLSVSPGSLTVLLHRNPPLHAEYANNFKHRITFRKEGEEPEEPVDEFASRDFDDLEAGQRYCVQVQFVLYGRNLLGPPSCEQCETIPASDPDPTVSKTTQIVVVSIVVSVIFLLVGFAYIHLFKSRKIKECLQPPYTIPGFFQDLPPVRDPAYLAVNPSEENYDVVSSVIPKQPRGV</sequence>
<dbReference type="InterPro" id="IPR003961">
    <property type="entry name" value="FN3_dom"/>
</dbReference>
<feature type="domain" description="Fibronectin type-III" evidence="3">
    <location>
        <begin position="19"/>
        <end position="108"/>
    </location>
</feature>
<evidence type="ECO:0000259" key="4">
    <source>
        <dbReference type="Pfam" id="PF09294"/>
    </source>
</evidence>
<reference evidence="5" key="2">
    <citation type="submission" date="2025-09" db="UniProtKB">
        <authorList>
            <consortium name="Ensembl"/>
        </authorList>
    </citation>
    <scope>IDENTIFICATION</scope>
</reference>
<dbReference type="Ensembl" id="ENSCVAT00000001593.1">
    <property type="protein sequence ID" value="ENSCVAP00000025456.1"/>
    <property type="gene ID" value="ENSCVAG00000010256.1"/>
</dbReference>
<dbReference type="GO" id="GO:0004896">
    <property type="term" value="F:cytokine receptor activity"/>
    <property type="evidence" value="ECO:0007669"/>
    <property type="project" value="TreeGrafter"/>
</dbReference>
<dbReference type="InterPro" id="IPR050650">
    <property type="entry name" value="Type-II_Cytokine-TF_Rcpt"/>
</dbReference>
<dbReference type="InterPro" id="IPR013783">
    <property type="entry name" value="Ig-like_fold"/>
</dbReference>
<keyword evidence="1" id="KW-0812">Transmembrane</keyword>
<feature type="signal peptide" evidence="2">
    <location>
        <begin position="1"/>
        <end position="33"/>
    </location>
</feature>
<dbReference type="InterPro" id="IPR036116">
    <property type="entry name" value="FN3_sf"/>
</dbReference>
<keyword evidence="2" id="KW-0732">Signal</keyword>
<dbReference type="Proteomes" id="UP000265020">
    <property type="component" value="Unassembled WGS sequence"/>
</dbReference>
<protein>
    <submittedName>
        <fullName evidence="5">Interleukin-10 receptor subunit beta-like</fullName>
    </submittedName>
</protein>
<dbReference type="Pfam" id="PF09294">
    <property type="entry name" value="Interfer-bind"/>
    <property type="match status" value="1"/>
</dbReference>
<feature type="chain" id="PRO_5018787847" evidence="2">
    <location>
        <begin position="34"/>
        <end position="307"/>
    </location>
</feature>
<feature type="transmembrane region" description="Helical" evidence="1">
    <location>
        <begin position="231"/>
        <end position="250"/>
    </location>
</feature>
<dbReference type="GO" id="GO:0005886">
    <property type="term" value="C:plasma membrane"/>
    <property type="evidence" value="ECO:0007669"/>
    <property type="project" value="TreeGrafter"/>
</dbReference>
<dbReference type="SUPFAM" id="SSF49265">
    <property type="entry name" value="Fibronectin type III"/>
    <property type="match status" value="2"/>
</dbReference>
<feature type="domain" description="Interferon/interleukin receptor" evidence="4">
    <location>
        <begin position="128"/>
        <end position="216"/>
    </location>
</feature>
<dbReference type="PANTHER" id="PTHR20859:SF53">
    <property type="entry name" value="INTERLEUKIN-22 RECEPTOR SUBUNIT ALPHA-1"/>
    <property type="match status" value="1"/>
</dbReference>
<evidence type="ECO:0000256" key="2">
    <source>
        <dbReference type="SAM" id="SignalP"/>
    </source>
</evidence>
<dbReference type="GeneTree" id="ENSGT00510000051617"/>
<organism evidence="5 6">
    <name type="scientific">Cyprinodon variegatus</name>
    <name type="common">Sheepshead minnow</name>
    <dbReference type="NCBI Taxonomy" id="28743"/>
    <lineage>
        <taxon>Eukaryota</taxon>
        <taxon>Metazoa</taxon>
        <taxon>Chordata</taxon>
        <taxon>Craniata</taxon>
        <taxon>Vertebrata</taxon>
        <taxon>Euteleostomi</taxon>
        <taxon>Actinopterygii</taxon>
        <taxon>Neopterygii</taxon>
        <taxon>Teleostei</taxon>
        <taxon>Neoteleostei</taxon>
        <taxon>Acanthomorphata</taxon>
        <taxon>Ovalentaria</taxon>
        <taxon>Atherinomorphae</taxon>
        <taxon>Cyprinodontiformes</taxon>
        <taxon>Cyprinodontidae</taxon>
        <taxon>Cyprinodon</taxon>
    </lineage>
</organism>
<keyword evidence="6" id="KW-1185">Reference proteome</keyword>
<accession>A0A3Q2DZU1</accession>
<dbReference type="AlphaFoldDB" id="A0A3Q2DZU1"/>
<dbReference type="STRING" id="28743.ENSCVAP00000025456"/>
<keyword evidence="1" id="KW-1133">Transmembrane helix</keyword>
<dbReference type="OMA" id="ACSRHGD"/>
<dbReference type="Gene3D" id="2.60.40.10">
    <property type="entry name" value="Immunoglobulins"/>
    <property type="match status" value="1"/>
</dbReference>
<reference evidence="5" key="1">
    <citation type="submission" date="2025-08" db="UniProtKB">
        <authorList>
            <consortium name="Ensembl"/>
        </authorList>
    </citation>
    <scope>IDENTIFICATION</scope>
</reference>
<evidence type="ECO:0000313" key="6">
    <source>
        <dbReference type="Proteomes" id="UP000265020"/>
    </source>
</evidence>
<dbReference type="Pfam" id="PF01108">
    <property type="entry name" value="Tissue_fac"/>
    <property type="match status" value="1"/>
</dbReference>
<evidence type="ECO:0000256" key="1">
    <source>
        <dbReference type="SAM" id="Phobius"/>
    </source>
</evidence>
<dbReference type="PANTHER" id="PTHR20859">
    <property type="entry name" value="INTERFERON/INTERLEUKIN RECEPTOR"/>
    <property type="match status" value="1"/>
</dbReference>
<proteinExistence type="predicted"/>
<name>A0A3Q2DZU1_CYPVA</name>
<dbReference type="InterPro" id="IPR015373">
    <property type="entry name" value="Interferon/interleukin_rcp_dom"/>
</dbReference>